<dbReference type="RefSeq" id="WP_072851347.1">
    <property type="nucleotide sequence ID" value="NZ_FQVI01000009.1"/>
</dbReference>
<dbReference type="CDD" id="cd06579">
    <property type="entry name" value="TM_PBP1_transp_AraH_like"/>
    <property type="match status" value="1"/>
</dbReference>
<accession>A0A1M4XQF0</accession>
<feature type="transmembrane region" description="Helical" evidence="6">
    <location>
        <begin position="122"/>
        <end position="142"/>
    </location>
</feature>
<dbReference type="InterPro" id="IPR001851">
    <property type="entry name" value="ABC_transp_permease"/>
</dbReference>
<evidence type="ECO:0000256" key="5">
    <source>
        <dbReference type="ARBA" id="ARBA00023136"/>
    </source>
</evidence>
<dbReference type="PANTHER" id="PTHR32196">
    <property type="entry name" value="ABC TRANSPORTER PERMEASE PROTEIN YPHD-RELATED-RELATED"/>
    <property type="match status" value="1"/>
</dbReference>
<dbReference type="OrthoDB" id="9815820at2"/>
<proteinExistence type="predicted"/>
<feature type="transmembrane region" description="Helical" evidence="6">
    <location>
        <begin position="268"/>
        <end position="289"/>
    </location>
</feature>
<evidence type="ECO:0000313" key="7">
    <source>
        <dbReference type="EMBL" id="SHE95462.1"/>
    </source>
</evidence>
<dbReference type="STRING" id="1122155.SAMN02745158_02067"/>
<keyword evidence="4 6" id="KW-1133">Transmembrane helix</keyword>
<dbReference type="AlphaFoldDB" id="A0A1M4XQF0"/>
<keyword evidence="8" id="KW-1185">Reference proteome</keyword>
<dbReference type="GO" id="GO:0022857">
    <property type="term" value="F:transmembrane transporter activity"/>
    <property type="evidence" value="ECO:0007669"/>
    <property type="project" value="InterPro"/>
</dbReference>
<dbReference type="Proteomes" id="UP000184245">
    <property type="component" value="Unassembled WGS sequence"/>
</dbReference>
<dbReference type="Pfam" id="PF02653">
    <property type="entry name" value="BPD_transp_2"/>
    <property type="match status" value="1"/>
</dbReference>
<name>A0A1M4XQF0_9CLOT</name>
<evidence type="ECO:0000256" key="4">
    <source>
        <dbReference type="ARBA" id="ARBA00022989"/>
    </source>
</evidence>
<comment type="subcellular location">
    <subcellularLocation>
        <location evidence="1">Cell membrane</location>
        <topology evidence="1">Multi-pass membrane protein</topology>
    </subcellularLocation>
</comment>
<keyword evidence="3 6" id="KW-0812">Transmembrane</keyword>
<evidence type="ECO:0000256" key="3">
    <source>
        <dbReference type="ARBA" id="ARBA00022692"/>
    </source>
</evidence>
<evidence type="ECO:0000256" key="2">
    <source>
        <dbReference type="ARBA" id="ARBA00022475"/>
    </source>
</evidence>
<feature type="transmembrane region" description="Helical" evidence="6">
    <location>
        <begin position="162"/>
        <end position="183"/>
    </location>
</feature>
<feature type="transmembrane region" description="Helical" evidence="6">
    <location>
        <begin position="92"/>
        <end position="115"/>
    </location>
</feature>
<evidence type="ECO:0000256" key="1">
    <source>
        <dbReference type="ARBA" id="ARBA00004651"/>
    </source>
</evidence>
<sequence length="313" mass="32968">MNENKKKVLNYAQDFGALIALVVLILGISIASPEFRTWSNFLSLLRQSSINGLIAFGMTCVILTDAIDLSVGSVLALSTALCAGMITAGVPAGLAMILALVLGAALGVVSGVLVTKGRLQPFIATLITMTVYRGLTMIFTNGKPISNLGDSFVLKLVGKGNFYHIPIPVILLILIFLIFFFLLNKTTFGRRVYATGSNWKSAKLAGVNIHKTKIIVYGISGLMAALSGLILLSRLGSAQPTLGDGYELDAIAAVALGGTSMSGGRGKIYGTFIGVLIIAVLNNGLNIVGVSSYYQDVIKGLVILVAVLSDRKR</sequence>
<evidence type="ECO:0000313" key="8">
    <source>
        <dbReference type="Proteomes" id="UP000184245"/>
    </source>
</evidence>
<keyword evidence="5 6" id="KW-0472">Membrane</keyword>
<gene>
    <name evidence="7" type="ORF">SAMN02745158_02067</name>
</gene>
<feature type="transmembrane region" description="Helical" evidence="6">
    <location>
        <begin position="214"/>
        <end position="232"/>
    </location>
</feature>
<dbReference type="PANTHER" id="PTHR32196:SF72">
    <property type="entry name" value="RIBOSE IMPORT PERMEASE PROTEIN RBSC"/>
    <property type="match status" value="1"/>
</dbReference>
<keyword evidence="2" id="KW-1003">Cell membrane</keyword>
<protein>
    <submittedName>
        <fullName evidence="7">Ribose transport system permease protein</fullName>
    </submittedName>
</protein>
<dbReference type="EMBL" id="FQVI01000009">
    <property type="protein sequence ID" value="SHE95462.1"/>
    <property type="molecule type" value="Genomic_DNA"/>
</dbReference>
<evidence type="ECO:0000256" key="6">
    <source>
        <dbReference type="SAM" id="Phobius"/>
    </source>
</evidence>
<reference evidence="7 8" key="1">
    <citation type="submission" date="2016-11" db="EMBL/GenBank/DDBJ databases">
        <authorList>
            <person name="Jaros S."/>
            <person name="Januszkiewicz K."/>
            <person name="Wedrychowicz H."/>
        </authorList>
    </citation>
    <scope>NUCLEOTIDE SEQUENCE [LARGE SCALE GENOMIC DNA]</scope>
    <source>
        <strain evidence="7 8">DSM 17459</strain>
    </source>
</reference>
<feature type="transmembrane region" description="Helical" evidence="6">
    <location>
        <begin position="15"/>
        <end position="32"/>
    </location>
</feature>
<organism evidence="7 8">
    <name type="scientific">Lactonifactor longoviformis DSM 17459</name>
    <dbReference type="NCBI Taxonomy" id="1122155"/>
    <lineage>
        <taxon>Bacteria</taxon>
        <taxon>Bacillati</taxon>
        <taxon>Bacillota</taxon>
        <taxon>Clostridia</taxon>
        <taxon>Eubacteriales</taxon>
        <taxon>Clostridiaceae</taxon>
        <taxon>Lactonifactor</taxon>
    </lineage>
</organism>
<dbReference type="GO" id="GO:0005886">
    <property type="term" value="C:plasma membrane"/>
    <property type="evidence" value="ECO:0007669"/>
    <property type="project" value="UniProtKB-SubCell"/>
</dbReference>
<feature type="transmembrane region" description="Helical" evidence="6">
    <location>
        <begin position="53"/>
        <end position="86"/>
    </location>
</feature>